<protein>
    <submittedName>
        <fullName evidence="1">Uncharacterized protein</fullName>
    </submittedName>
</protein>
<dbReference type="Proteomes" id="UP000222624">
    <property type="component" value="Genome"/>
</dbReference>
<organism evidence="1 2">
    <name type="scientific">Erwinia phage vB_EamM_Joad</name>
    <dbReference type="NCBI Taxonomy" id="2026081"/>
    <lineage>
        <taxon>Viruses</taxon>
        <taxon>Duplodnaviria</taxon>
        <taxon>Heunggongvirae</taxon>
        <taxon>Uroviricota</taxon>
        <taxon>Caudoviricetes</taxon>
        <taxon>Chimalliviridae</taxon>
        <taxon>Risingsunvirus</taxon>
        <taxon>Risingsunvirus risingsun</taxon>
    </lineage>
</organism>
<evidence type="ECO:0000313" key="1">
    <source>
        <dbReference type="EMBL" id="ASU03760.1"/>
    </source>
</evidence>
<sequence length="183" mass="21157">MSIIVYSPSEMCIIADTFTLHTDDFNGAISQASFRNESKIVTTDDQHFAYCFEETQAPAFIPVLTAYLKRYELGLLKKDDKLPLYEPIQFSLGIMSKRYMYRVINRKDKITISRRVMTFCNHCDNASLMYAAKLPAMEVWEELTKMDDVYHGLVPDVVTNKHLKLIKKQKKTTVQPDQITTEV</sequence>
<accession>A0A223LIG5</accession>
<evidence type="ECO:0000313" key="2">
    <source>
        <dbReference type="Proteomes" id="UP000222624"/>
    </source>
</evidence>
<reference evidence="2" key="1">
    <citation type="submission" date="2017-07" db="EMBL/GenBank/DDBJ databases">
        <authorList>
            <person name="Bickmore M.X."/>
            <person name="Vaden K."/>
            <person name="Brady T.S."/>
            <person name="Tateoka O.B."/>
            <person name="Carter J.L."/>
            <person name="Pape J.A."/>
            <person name="Robinson D.M."/>
            <person name="Russell K.A."/>
            <person name="Staley L.A."/>
            <person name="Stettler J.M."/>
            <person name="Townsend M.H."/>
            <person name="Wienclaw T."/>
            <person name="Williamson T.L."/>
            <person name="Kruger J.L."/>
            <person name="Berg J.A."/>
            <person name="Sharma R."/>
            <person name="Payne A.M."/>
            <person name="Fajardo C.P."/>
            <person name="Breakwell D.P."/>
            <person name="Hope S."/>
            <person name="Grose J.H."/>
        </authorList>
    </citation>
    <scope>NUCLEOTIDE SEQUENCE [LARGE SCALE GENOMIC DNA]</scope>
</reference>
<gene>
    <name evidence="1" type="ORF">JOAD_155</name>
</gene>
<name>A0A223LIG5_9CAUD</name>
<dbReference type="EMBL" id="MF459647">
    <property type="protein sequence ID" value="ASU03760.1"/>
    <property type="molecule type" value="Genomic_DNA"/>
</dbReference>
<proteinExistence type="predicted"/>